<feature type="transmembrane region" description="Helical" evidence="1">
    <location>
        <begin position="88"/>
        <end position="105"/>
    </location>
</feature>
<dbReference type="RefSeq" id="WP_092695243.1">
    <property type="nucleotide sequence ID" value="NZ_FNBK01000021.1"/>
</dbReference>
<organism evidence="2 3">
    <name type="scientific">Halorientalis regularis</name>
    <dbReference type="NCBI Taxonomy" id="660518"/>
    <lineage>
        <taxon>Archaea</taxon>
        <taxon>Methanobacteriati</taxon>
        <taxon>Methanobacteriota</taxon>
        <taxon>Stenosarchaea group</taxon>
        <taxon>Halobacteria</taxon>
        <taxon>Halobacteriales</taxon>
        <taxon>Haloarculaceae</taxon>
        <taxon>Halorientalis</taxon>
    </lineage>
</organism>
<sequence>MRSRLLKLVVAPFVLPHELGHAVPAVLTGLPANITLLPDWEGSQQPLGQFNADLDPSTPLWVIRATALAPIPLFVGLAALLRLTVPPTGPVAISAVFLCSCWAAPSGGDLAIARKPTQARTAGEFLAATTTREVLISDIATVAICILVAVVVLA</sequence>
<dbReference type="EMBL" id="FNBK01000021">
    <property type="protein sequence ID" value="SDG28424.1"/>
    <property type="molecule type" value="Genomic_DNA"/>
</dbReference>
<dbReference type="OrthoDB" id="385448at2157"/>
<reference evidence="3" key="1">
    <citation type="submission" date="2016-10" db="EMBL/GenBank/DDBJ databases">
        <authorList>
            <person name="Varghese N."/>
            <person name="Submissions S."/>
        </authorList>
    </citation>
    <scope>NUCLEOTIDE SEQUENCE [LARGE SCALE GENOMIC DNA]</scope>
    <source>
        <strain evidence="3">IBRC-M 10760</strain>
    </source>
</reference>
<dbReference type="Proteomes" id="UP000199076">
    <property type="component" value="Unassembled WGS sequence"/>
</dbReference>
<feature type="transmembrane region" description="Helical" evidence="1">
    <location>
        <begin position="134"/>
        <end position="153"/>
    </location>
</feature>
<name>A0A1G7T068_9EURY</name>
<accession>A0A1G7T068</accession>
<keyword evidence="1" id="KW-0472">Membrane</keyword>
<evidence type="ECO:0000313" key="3">
    <source>
        <dbReference type="Proteomes" id="UP000199076"/>
    </source>
</evidence>
<gene>
    <name evidence="2" type="ORF">SAMN05216218_12134</name>
</gene>
<proteinExistence type="predicted"/>
<keyword evidence="3" id="KW-1185">Reference proteome</keyword>
<evidence type="ECO:0008006" key="4">
    <source>
        <dbReference type="Google" id="ProtNLM"/>
    </source>
</evidence>
<keyword evidence="1" id="KW-1133">Transmembrane helix</keyword>
<evidence type="ECO:0000313" key="2">
    <source>
        <dbReference type="EMBL" id="SDG28424.1"/>
    </source>
</evidence>
<protein>
    <recommendedName>
        <fullName evidence="4">Peptidase family M50</fullName>
    </recommendedName>
</protein>
<dbReference type="AlphaFoldDB" id="A0A1G7T068"/>
<evidence type="ECO:0000256" key="1">
    <source>
        <dbReference type="SAM" id="Phobius"/>
    </source>
</evidence>
<feature type="transmembrane region" description="Helical" evidence="1">
    <location>
        <begin position="61"/>
        <end position="81"/>
    </location>
</feature>
<keyword evidence="1" id="KW-0812">Transmembrane</keyword>